<evidence type="ECO:0000313" key="3">
    <source>
        <dbReference type="EMBL" id="JAR87962.1"/>
    </source>
</evidence>
<keyword evidence="2" id="KW-0812">Transmembrane</keyword>
<evidence type="ECO:0000256" key="1">
    <source>
        <dbReference type="SAM" id="MobiDB-lite"/>
    </source>
</evidence>
<feature type="compositionally biased region" description="Basic residues" evidence="1">
    <location>
        <begin position="456"/>
        <end position="465"/>
    </location>
</feature>
<feature type="compositionally biased region" description="Low complexity" evidence="1">
    <location>
        <begin position="130"/>
        <end position="143"/>
    </location>
</feature>
<keyword evidence="2" id="KW-1133">Transmembrane helix</keyword>
<organism evidence="3">
    <name type="scientific">Ixodes ricinus</name>
    <name type="common">Common tick</name>
    <name type="synonym">Acarus ricinus</name>
    <dbReference type="NCBI Taxonomy" id="34613"/>
    <lineage>
        <taxon>Eukaryota</taxon>
        <taxon>Metazoa</taxon>
        <taxon>Ecdysozoa</taxon>
        <taxon>Arthropoda</taxon>
        <taxon>Chelicerata</taxon>
        <taxon>Arachnida</taxon>
        <taxon>Acari</taxon>
        <taxon>Parasitiformes</taxon>
        <taxon>Ixodida</taxon>
        <taxon>Ixodoidea</taxon>
        <taxon>Ixodidae</taxon>
        <taxon>Ixodinae</taxon>
        <taxon>Ixodes</taxon>
    </lineage>
</organism>
<feature type="region of interest" description="Disordered" evidence="1">
    <location>
        <begin position="441"/>
        <end position="466"/>
    </location>
</feature>
<feature type="non-terminal residue" evidence="3">
    <location>
        <position position="1"/>
    </location>
</feature>
<feature type="compositionally biased region" description="Polar residues" evidence="1">
    <location>
        <begin position="441"/>
        <end position="450"/>
    </location>
</feature>
<feature type="region of interest" description="Disordered" evidence="1">
    <location>
        <begin position="510"/>
        <end position="539"/>
    </location>
</feature>
<feature type="transmembrane region" description="Helical" evidence="2">
    <location>
        <begin position="570"/>
        <end position="596"/>
    </location>
</feature>
<protein>
    <submittedName>
        <fullName evidence="3">Putative mucin 96d</fullName>
    </submittedName>
</protein>
<feature type="region of interest" description="Disordered" evidence="1">
    <location>
        <begin position="1"/>
        <end position="75"/>
    </location>
</feature>
<feature type="compositionally biased region" description="Low complexity" evidence="1">
    <location>
        <begin position="243"/>
        <end position="275"/>
    </location>
</feature>
<feature type="compositionally biased region" description="Low complexity" evidence="1">
    <location>
        <begin position="187"/>
        <end position="234"/>
    </location>
</feature>
<proteinExistence type="predicted"/>
<dbReference type="AlphaFoldDB" id="A0A147BBY4"/>
<feature type="region of interest" description="Disordered" evidence="1">
    <location>
        <begin position="130"/>
        <end position="275"/>
    </location>
</feature>
<feature type="compositionally biased region" description="Polar residues" evidence="1">
    <location>
        <begin position="1"/>
        <end position="15"/>
    </location>
</feature>
<feature type="compositionally biased region" description="Polar residues" evidence="1">
    <location>
        <begin position="144"/>
        <end position="173"/>
    </location>
</feature>
<accession>A0A147BBY4</accession>
<feature type="compositionally biased region" description="Polar residues" evidence="1">
    <location>
        <begin position="29"/>
        <end position="46"/>
    </location>
</feature>
<name>A0A147BBY4_IXORI</name>
<evidence type="ECO:0000256" key="2">
    <source>
        <dbReference type="SAM" id="Phobius"/>
    </source>
</evidence>
<keyword evidence="2" id="KW-0472">Membrane</keyword>
<feature type="compositionally biased region" description="Low complexity" evidence="1">
    <location>
        <begin position="16"/>
        <end position="26"/>
    </location>
</feature>
<feature type="region of interest" description="Disordered" evidence="1">
    <location>
        <begin position="604"/>
        <end position="628"/>
    </location>
</feature>
<reference evidence="3" key="1">
    <citation type="journal article" date="2018" name="PLoS Negl. Trop. Dis.">
        <title>Sialome diversity of ticks revealed by RNAseq of single tick salivary glands.</title>
        <authorList>
            <person name="Perner J."/>
            <person name="Kropackova S."/>
            <person name="Kopacek P."/>
            <person name="Ribeiro J.M."/>
        </authorList>
    </citation>
    <scope>NUCLEOTIDE SEQUENCE</scope>
    <source>
        <strain evidence="3">Siblings of single egg batch collected in Ceske Budejovice</strain>
        <tissue evidence="3">Salivary glands</tissue>
    </source>
</reference>
<sequence length="628" mass="67459">TVFTTAPSATNAVETSSAMGSSSNESSSHHFTTQSSAATDGESSTARLPIRETTVQTTMVPETTTAPITQPRATVTITSTSAQRETTALYVHSTNLPVLTSASEKIVTSANASPVLITTVNQMSTGPWNTTTSAAPAQQTSATNKTWRPTWTTNMSQPSSHPQELSTTFTPPQRATRRYDSTSAAFSVSSRTGRTTTPTTSTQSRTAANTQTSTARSSAASTPTKSLLTTLSSPQETSNVKFSTTWRPSGTRSRTSSPNTQKATTRMTSASTTSRPYTARRLTTLSTTSTSAAYARQTRQRFTLLPLFTRYTRNTRYPLRNRTVFYVPTTQAPRVRTTGIVSRFPSSRPRVFTRTNTVSLQPTRGRPSADVRPTTRKTYATVVHGATRVTGVMLVTAQRDLKTGLLGTTTRAVTFKTDVPPTEILKSSHGVSSMEGIMPSGISTKTTSGLPTKPTKPTRKTVKPHHANDFTKWTKKPSLKTVAPVVSTHKQFTPSGVHSSSFGDWVEEENAFPSESPGANSGDQIPEVAETPGDIDDNEIPLLNRAPFRNQGFMAKPQQSASVGEEGATWGLLALKIGMATACALGLALAVMFIMLRCRRRPASGLSDDSEMKPLSQFEQSDAADGTS</sequence>
<feature type="compositionally biased region" description="Low complexity" evidence="1">
    <location>
        <begin position="52"/>
        <end position="69"/>
    </location>
</feature>
<dbReference type="EMBL" id="GEGO01007442">
    <property type="protein sequence ID" value="JAR87962.1"/>
    <property type="molecule type" value="Transcribed_RNA"/>
</dbReference>